<proteinExistence type="predicted"/>
<evidence type="ECO:0000256" key="1">
    <source>
        <dbReference type="SAM" id="MobiDB-lite"/>
    </source>
</evidence>
<feature type="region of interest" description="Disordered" evidence="1">
    <location>
        <begin position="247"/>
        <end position="347"/>
    </location>
</feature>
<accession>A0ABQ9GTV3</accession>
<reference evidence="2 3" key="1">
    <citation type="submission" date="2023-02" db="EMBL/GenBank/DDBJ databases">
        <title>LHISI_Scaffold_Assembly.</title>
        <authorList>
            <person name="Stuart O.P."/>
            <person name="Cleave R."/>
            <person name="Magrath M.J.L."/>
            <person name="Mikheyev A.S."/>
        </authorList>
    </citation>
    <scope>NUCLEOTIDE SEQUENCE [LARGE SCALE GENOMIC DNA]</scope>
    <source>
        <strain evidence="2">Daus_M_001</strain>
        <tissue evidence="2">Leg muscle</tissue>
    </source>
</reference>
<evidence type="ECO:0000313" key="3">
    <source>
        <dbReference type="Proteomes" id="UP001159363"/>
    </source>
</evidence>
<organism evidence="2 3">
    <name type="scientific">Dryococelus australis</name>
    <dbReference type="NCBI Taxonomy" id="614101"/>
    <lineage>
        <taxon>Eukaryota</taxon>
        <taxon>Metazoa</taxon>
        <taxon>Ecdysozoa</taxon>
        <taxon>Arthropoda</taxon>
        <taxon>Hexapoda</taxon>
        <taxon>Insecta</taxon>
        <taxon>Pterygota</taxon>
        <taxon>Neoptera</taxon>
        <taxon>Polyneoptera</taxon>
        <taxon>Phasmatodea</taxon>
        <taxon>Verophasmatodea</taxon>
        <taxon>Anareolatae</taxon>
        <taxon>Phasmatidae</taxon>
        <taxon>Eurycanthinae</taxon>
        <taxon>Dryococelus</taxon>
    </lineage>
</organism>
<evidence type="ECO:0000313" key="2">
    <source>
        <dbReference type="EMBL" id="KAJ8875429.1"/>
    </source>
</evidence>
<sequence>MPFSLDVLTEKQFKVGKQGLFVRSQRDRSTSSLGRLRITFEGRTYENDVGRGDTDLPHTAARRVNITPRWFVPCAAKLEEPRGETALTLDESRILAPFASLRTFLKLCNHSTGAERTPAGILYGNVDSSCVQGSAYIPGSSRSSCRRDGQLSIVLPKNSVAQLDALPHGGETGDPRINPPTNGIVRYNTHMRKSGVTRPGIESGSPRWELSSLTAQPPWPQFVNECTITQLRVLIKSNAATTALHPPNNKNCDWKPESGRTPGGYGGARIPRDSCRGSQPRRPRYIAARPLGGGGGRIWPQTSSPHRGSTLAHSGPEHYAKSSAVKHTNSSSQKGTDLTSGQQPMNERRRLEGTANLELLSASEAQDEGGVKNHIVTHISCTIPTKHKHKFYATTNSKYGRCQLHEATPVVREKEKFSFYGEVVSSAAMPYLLSIFNNLRLSVNPKQWPDCLHMLCEAIGSGNRPCVWLLPRMHTKSSWMILSRGRGGISGQTTHLPPRKTEFGSLPGRSREWRRMMALIGRFSRGYPVAPTLPFRHCFILTSLHPSLSSPLCYCRCGCSPSRTPVAPHDMQDALARVLEVESEKSPEEKSVVVQFGRLALYEGPDIAESVGTNRLEEGAA</sequence>
<gene>
    <name evidence="2" type="ORF">PR048_023324</name>
</gene>
<name>A0ABQ9GTV3_9NEOP</name>
<feature type="compositionally biased region" description="Polar residues" evidence="1">
    <location>
        <begin position="325"/>
        <end position="345"/>
    </location>
</feature>
<keyword evidence="3" id="KW-1185">Reference proteome</keyword>
<dbReference type="EMBL" id="JARBHB010000009">
    <property type="protein sequence ID" value="KAJ8875429.1"/>
    <property type="molecule type" value="Genomic_DNA"/>
</dbReference>
<dbReference type="Proteomes" id="UP001159363">
    <property type="component" value="Chromosome 8"/>
</dbReference>
<protein>
    <submittedName>
        <fullName evidence="2">Uncharacterized protein</fullName>
    </submittedName>
</protein>
<comment type="caution">
    <text evidence="2">The sequence shown here is derived from an EMBL/GenBank/DDBJ whole genome shotgun (WGS) entry which is preliminary data.</text>
</comment>